<feature type="region of interest" description="Disordered" evidence="1">
    <location>
        <begin position="1"/>
        <end position="24"/>
    </location>
</feature>
<organism evidence="2 3">
    <name type="scientific">Podospora australis</name>
    <dbReference type="NCBI Taxonomy" id="1536484"/>
    <lineage>
        <taxon>Eukaryota</taxon>
        <taxon>Fungi</taxon>
        <taxon>Dikarya</taxon>
        <taxon>Ascomycota</taxon>
        <taxon>Pezizomycotina</taxon>
        <taxon>Sordariomycetes</taxon>
        <taxon>Sordariomycetidae</taxon>
        <taxon>Sordariales</taxon>
        <taxon>Podosporaceae</taxon>
        <taxon>Podospora</taxon>
    </lineage>
</organism>
<feature type="region of interest" description="Disordered" evidence="1">
    <location>
        <begin position="45"/>
        <end position="294"/>
    </location>
</feature>
<accession>A0AAN6X2E3</accession>
<reference evidence="2" key="2">
    <citation type="submission" date="2023-05" db="EMBL/GenBank/DDBJ databases">
        <authorList>
            <consortium name="Lawrence Berkeley National Laboratory"/>
            <person name="Steindorff A."/>
            <person name="Hensen N."/>
            <person name="Bonometti L."/>
            <person name="Westerberg I."/>
            <person name="Brannstrom I.O."/>
            <person name="Guillou S."/>
            <person name="Cros-Aarteil S."/>
            <person name="Calhoun S."/>
            <person name="Haridas S."/>
            <person name="Kuo A."/>
            <person name="Mondo S."/>
            <person name="Pangilinan J."/>
            <person name="Riley R."/>
            <person name="Labutti K."/>
            <person name="Andreopoulos B."/>
            <person name="Lipzen A."/>
            <person name="Chen C."/>
            <person name="Yanf M."/>
            <person name="Daum C."/>
            <person name="Ng V."/>
            <person name="Clum A."/>
            <person name="Ohm R."/>
            <person name="Martin F."/>
            <person name="Silar P."/>
            <person name="Natvig D."/>
            <person name="Lalanne C."/>
            <person name="Gautier V."/>
            <person name="Ament-Velasquez S.L."/>
            <person name="Kruys A."/>
            <person name="Hutchinson M.I."/>
            <person name="Powell A.J."/>
            <person name="Barry K."/>
            <person name="Miller A.N."/>
            <person name="Grigoriev I.V."/>
            <person name="Debuchy R."/>
            <person name="Gladieux P."/>
            <person name="Thoren M.H."/>
            <person name="Johannesson H."/>
        </authorList>
    </citation>
    <scope>NUCLEOTIDE SEQUENCE</scope>
    <source>
        <strain evidence="2">PSN309</strain>
    </source>
</reference>
<evidence type="ECO:0000313" key="3">
    <source>
        <dbReference type="Proteomes" id="UP001302126"/>
    </source>
</evidence>
<comment type="caution">
    <text evidence="2">The sequence shown here is derived from an EMBL/GenBank/DDBJ whole genome shotgun (WGS) entry which is preliminary data.</text>
</comment>
<feature type="compositionally biased region" description="Low complexity" evidence="1">
    <location>
        <begin position="120"/>
        <end position="130"/>
    </location>
</feature>
<dbReference type="EMBL" id="MU864368">
    <property type="protein sequence ID" value="KAK4190227.1"/>
    <property type="molecule type" value="Genomic_DNA"/>
</dbReference>
<sequence>MRPPSPSPTGDTTPSAGNTSLPKQEFNNIFNLLNLSMSKRMTAPLVSSLQKHKKSSTSSSSVTPSATSTSTGKGFSSLTTSAKPSSKSYTLSNQQNGSGRERDDREDFFPAPPNAGVGFSTQPATSAASQADRDLRKKILGTNALKQKEDAAKRNGRGRGKQVDSDSEEELGRSALGKGSKKRATTLSSATEKKRETVQLPRRKRAREEDSDQDGNVKEEGSRPAVTEQKTSEEREEETKPRENGGSPATDGVASGEQKGETNGGSGSGEAERKRKKRKKNKSKKKAGADAVEE</sequence>
<feature type="compositionally biased region" description="Basic residues" evidence="1">
    <location>
        <begin position="274"/>
        <end position="286"/>
    </location>
</feature>
<dbReference type="Proteomes" id="UP001302126">
    <property type="component" value="Unassembled WGS sequence"/>
</dbReference>
<feature type="compositionally biased region" description="Polar residues" evidence="1">
    <location>
        <begin position="72"/>
        <end position="98"/>
    </location>
</feature>
<name>A0AAN6X2E3_9PEZI</name>
<feature type="compositionally biased region" description="Low complexity" evidence="1">
    <location>
        <begin position="56"/>
        <end position="71"/>
    </location>
</feature>
<feature type="compositionally biased region" description="Basic and acidic residues" evidence="1">
    <location>
        <begin position="99"/>
        <end position="108"/>
    </location>
</feature>
<evidence type="ECO:0000256" key="1">
    <source>
        <dbReference type="SAM" id="MobiDB-lite"/>
    </source>
</evidence>
<protein>
    <submittedName>
        <fullName evidence="2">Uncharacterized protein</fullName>
    </submittedName>
</protein>
<proteinExistence type="predicted"/>
<reference evidence="2" key="1">
    <citation type="journal article" date="2023" name="Mol. Phylogenet. Evol.">
        <title>Genome-scale phylogeny and comparative genomics of the fungal order Sordariales.</title>
        <authorList>
            <person name="Hensen N."/>
            <person name="Bonometti L."/>
            <person name="Westerberg I."/>
            <person name="Brannstrom I.O."/>
            <person name="Guillou S."/>
            <person name="Cros-Aarteil S."/>
            <person name="Calhoun S."/>
            <person name="Haridas S."/>
            <person name="Kuo A."/>
            <person name="Mondo S."/>
            <person name="Pangilinan J."/>
            <person name="Riley R."/>
            <person name="LaButti K."/>
            <person name="Andreopoulos B."/>
            <person name="Lipzen A."/>
            <person name="Chen C."/>
            <person name="Yan M."/>
            <person name="Daum C."/>
            <person name="Ng V."/>
            <person name="Clum A."/>
            <person name="Steindorff A."/>
            <person name="Ohm R.A."/>
            <person name="Martin F."/>
            <person name="Silar P."/>
            <person name="Natvig D.O."/>
            <person name="Lalanne C."/>
            <person name="Gautier V."/>
            <person name="Ament-Velasquez S.L."/>
            <person name="Kruys A."/>
            <person name="Hutchinson M.I."/>
            <person name="Powell A.J."/>
            <person name="Barry K."/>
            <person name="Miller A.N."/>
            <person name="Grigoriev I.V."/>
            <person name="Debuchy R."/>
            <person name="Gladieux P."/>
            <person name="Hiltunen Thoren M."/>
            <person name="Johannesson H."/>
        </authorList>
    </citation>
    <scope>NUCLEOTIDE SEQUENCE</scope>
    <source>
        <strain evidence="2">PSN309</strain>
    </source>
</reference>
<evidence type="ECO:0000313" key="2">
    <source>
        <dbReference type="EMBL" id="KAK4190227.1"/>
    </source>
</evidence>
<gene>
    <name evidence="2" type="ORF">QBC35DRAFT_491076</name>
</gene>
<dbReference type="AlphaFoldDB" id="A0AAN6X2E3"/>
<keyword evidence="3" id="KW-1185">Reference proteome</keyword>
<feature type="compositionally biased region" description="Basic and acidic residues" evidence="1">
    <location>
        <begin position="230"/>
        <end position="243"/>
    </location>
</feature>